<accession>A0A7W8LPW2</accession>
<evidence type="ECO:0000259" key="3">
    <source>
        <dbReference type="Pfam" id="PF13649"/>
    </source>
</evidence>
<evidence type="ECO:0000256" key="2">
    <source>
        <dbReference type="ARBA" id="ARBA00022679"/>
    </source>
</evidence>
<dbReference type="SUPFAM" id="SSF53335">
    <property type="entry name" value="S-adenosyl-L-methionine-dependent methyltransferases"/>
    <property type="match status" value="1"/>
</dbReference>
<dbReference type="AlphaFoldDB" id="A0A7W8LPW2"/>
<keyword evidence="1 4" id="KW-0489">Methyltransferase</keyword>
<dbReference type="PANTHER" id="PTHR43861">
    <property type="entry name" value="TRANS-ACONITATE 2-METHYLTRANSFERASE-RELATED"/>
    <property type="match status" value="1"/>
</dbReference>
<dbReference type="PANTHER" id="PTHR43861:SF1">
    <property type="entry name" value="TRANS-ACONITATE 2-METHYLTRANSFERASE"/>
    <property type="match status" value="1"/>
</dbReference>
<gene>
    <name evidence="4" type="ORF">HNQ09_001475</name>
</gene>
<dbReference type="GO" id="GO:0032259">
    <property type="term" value="P:methylation"/>
    <property type="evidence" value="ECO:0007669"/>
    <property type="project" value="UniProtKB-KW"/>
</dbReference>
<keyword evidence="2 4" id="KW-0808">Transferase</keyword>
<organism evidence="4 5">
    <name type="scientific">Deinococcus budaensis</name>
    <dbReference type="NCBI Taxonomy" id="1665626"/>
    <lineage>
        <taxon>Bacteria</taxon>
        <taxon>Thermotogati</taxon>
        <taxon>Deinococcota</taxon>
        <taxon>Deinococci</taxon>
        <taxon>Deinococcales</taxon>
        <taxon>Deinococcaceae</taxon>
        <taxon>Deinococcus</taxon>
    </lineage>
</organism>
<name>A0A7W8LPW2_9DEIO</name>
<sequence>MKLDLHYVDPRLVVLYDRDNPRGADTDFYLNLAAELGARRILDLGCGTGLLTRELATVGWEVGGREVTGVDPASAMLAYAWQQPGAERVRWVEGDSSALGTPDADLAIMTGNVAQVFLEEADWNATLRHLHAALRPGGHLAFESRNPEAREWEGWTREATFERTDSPDGPLECWLEVVEVEEGRVHFVGHNLFTETGEHLVVNSELRFRSQAELTQSLVGAGFTVEQVYGDWRWGPLIPASRVMVFVARRD</sequence>
<reference evidence="4 5" key="1">
    <citation type="submission" date="2020-08" db="EMBL/GenBank/DDBJ databases">
        <title>Genomic Encyclopedia of Type Strains, Phase IV (KMG-IV): sequencing the most valuable type-strain genomes for metagenomic binning, comparative biology and taxonomic classification.</title>
        <authorList>
            <person name="Goeker M."/>
        </authorList>
    </citation>
    <scope>NUCLEOTIDE SEQUENCE [LARGE SCALE GENOMIC DNA]</scope>
    <source>
        <strain evidence="4 5">DSM 101791</strain>
    </source>
</reference>
<feature type="domain" description="Methyltransferase" evidence="3">
    <location>
        <begin position="41"/>
        <end position="138"/>
    </location>
</feature>
<keyword evidence="5" id="KW-1185">Reference proteome</keyword>
<proteinExistence type="predicted"/>
<dbReference type="Proteomes" id="UP000525389">
    <property type="component" value="Unassembled WGS sequence"/>
</dbReference>
<protein>
    <submittedName>
        <fullName evidence="4">SAM-dependent methyltransferase</fullName>
    </submittedName>
</protein>
<dbReference type="Pfam" id="PF13649">
    <property type="entry name" value="Methyltransf_25"/>
    <property type="match status" value="1"/>
</dbReference>
<dbReference type="RefSeq" id="WP_343057652.1">
    <property type="nucleotide sequence ID" value="NZ_JACHFN010000004.1"/>
</dbReference>
<dbReference type="GO" id="GO:0008168">
    <property type="term" value="F:methyltransferase activity"/>
    <property type="evidence" value="ECO:0007669"/>
    <property type="project" value="UniProtKB-KW"/>
</dbReference>
<dbReference type="EMBL" id="JACHFN010000004">
    <property type="protein sequence ID" value="MBB5234037.1"/>
    <property type="molecule type" value="Genomic_DNA"/>
</dbReference>
<dbReference type="InterPro" id="IPR041698">
    <property type="entry name" value="Methyltransf_25"/>
</dbReference>
<dbReference type="Gene3D" id="3.40.50.150">
    <property type="entry name" value="Vaccinia Virus protein VP39"/>
    <property type="match status" value="1"/>
</dbReference>
<evidence type="ECO:0000313" key="5">
    <source>
        <dbReference type="Proteomes" id="UP000525389"/>
    </source>
</evidence>
<evidence type="ECO:0000256" key="1">
    <source>
        <dbReference type="ARBA" id="ARBA00022603"/>
    </source>
</evidence>
<comment type="caution">
    <text evidence="4">The sequence shown here is derived from an EMBL/GenBank/DDBJ whole genome shotgun (WGS) entry which is preliminary data.</text>
</comment>
<evidence type="ECO:0000313" key="4">
    <source>
        <dbReference type="EMBL" id="MBB5234037.1"/>
    </source>
</evidence>
<dbReference type="InterPro" id="IPR029063">
    <property type="entry name" value="SAM-dependent_MTases_sf"/>
</dbReference>
<dbReference type="CDD" id="cd02440">
    <property type="entry name" value="AdoMet_MTases"/>
    <property type="match status" value="1"/>
</dbReference>